<reference evidence="1" key="1">
    <citation type="journal article" date="2022" name="Front. Genet.">
        <title>Chromosome-Scale Assembly of the Dendrobium nobile Genome Provides Insights Into the Molecular Mechanism of the Biosynthesis of the Medicinal Active Ingredient of Dendrobium.</title>
        <authorList>
            <person name="Xu Q."/>
            <person name="Niu S.-C."/>
            <person name="Li K.-L."/>
            <person name="Zheng P.-J."/>
            <person name="Zhang X.-J."/>
            <person name="Jia Y."/>
            <person name="Liu Y."/>
            <person name="Niu Y.-X."/>
            <person name="Yu L.-H."/>
            <person name="Chen D.-F."/>
            <person name="Zhang G.-Q."/>
        </authorList>
    </citation>
    <scope>NUCLEOTIDE SEQUENCE</scope>
    <source>
        <tissue evidence="1">Leaf</tissue>
    </source>
</reference>
<comment type="caution">
    <text evidence="1">The sequence shown here is derived from an EMBL/GenBank/DDBJ whole genome shotgun (WGS) entry which is preliminary data.</text>
</comment>
<protein>
    <recommendedName>
        <fullName evidence="3">Reverse transcriptase domain-containing protein</fullName>
    </recommendedName>
</protein>
<dbReference type="Proteomes" id="UP000829196">
    <property type="component" value="Unassembled WGS sequence"/>
</dbReference>
<dbReference type="PANTHER" id="PTHR33710">
    <property type="entry name" value="BNAC02G09200D PROTEIN"/>
    <property type="match status" value="1"/>
</dbReference>
<dbReference type="PANTHER" id="PTHR33710:SF71">
    <property type="entry name" value="ENDONUCLEASE_EXONUCLEASE_PHOSPHATASE DOMAIN-CONTAINING PROTEIN"/>
    <property type="match status" value="1"/>
</dbReference>
<evidence type="ECO:0000313" key="2">
    <source>
        <dbReference type="Proteomes" id="UP000829196"/>
    </source>
</evidence>
<evidence type="ECO:0008006" key="3">
    <source>
        <dbReference type="Google" id="ProtNLM"/>
    </source>
</evidence>
<keyword evidence="2" id="KW-1185">Reference proteome</keyword>
<dbReference type="AlphaFoldDB" id="A0A8T3BHC5"/>
<sequence>MGPNWDFFLIPSVGLSGGIMILWRKDLAAFSVIKSLEQCVIGELNVFNKAVWLITTVYGNKEVHKRRMLWECIQEVGHCKLPSVVGGDFNGILSQDDKRGGRKFVFSKGQKEMISFMNENDLHDISYVGPRFTWCNNKIGGGRILERLDRCLLNTLALNCLQVAVVRHLPRTSSDHRPIVLKIFDTFAKKRDILKFEDVWISYKASAHIIARVWEKKFNGFRNLGSGKKFWNKAPGFDGITYSFFKHYWIIVGVDVCMAVRNFFLTGKMDKDWKNTIVVLIPKSNNPVSPSGFRPISLYVHEDGDGMHNGTKLLNFHQWGKDLGIMITSKGQKISRLLYADDVLLFADARKRSLKRLKDIMNDYCNWTGQNINYHKSALICGKIINRRKKKEIADYMGFKAMDEMEYLGVKIALRRLITNLSWTDL</sequence>
<dbReference type="SUPFAM" id="SSF56219">
    <property type="entry name" value="DNase I-like"/>
    <property type="match status" value="1"/>
</dbReference>
<evidence type="ECO:0000313" key="1">
    <source>
        <dbReference type="EMBL" id="KAI0513487.1"/>
    </source>
</evidence>
<name>A0A8T3BHC5_DENNO</name>
<dbReference type="EMBL" id="JAGYWB010000008">
    <property type="protein sequence ID" value="KAI0513487.1"/>
    <property type="molecule type" value="Genomic_DNA"/>
</dbReference>
<dbReference type="OrthoDB" id="685803at2759"/>
<gene>
    <name evidence="1" type="ORF">KFK09_009511</name>
</gene>
<dbReference type="Gene3D" id="3.60.10.10">
    <property type="entry name" value="Endonuclease/exonuclease/phosphatase"/>
    <property type="match status" value="1"/>
</dbReference>
<accession>A0A8T3BHC5</accession>
<organism evidence="1 2">
    <name type="scientific">Dendrobium nobile</name>
    <name type="common">Orchid</name>
    <dbReference type="NCBI Taxonomy" id="94219"/>
    <lineage>
        <taxon>Eukaryota</taxon>
        <taxon>Viridiplantae</taxon>
        <taxon>Streptophyta</taxon>
        <taxon>Embryophyta</taxon>
        <taxon>Tracheophyta</taxon>
        <taxon>Spermatophyta</taxon>
        <taxon>Magnoliopsida</taxon>
        <taxon>Liliopsida</taxon>
        <taxon>Asparagales</taxon>
        <taxon>Orchidaceae</taxon>
        <taxon>Epidendroideae</taxon>
        <taxon>Malaxideae</taxon>
        <taxon>Dendrobiinae</taxon>
        <taxon>Dendrobium</taxon>
    </lineage>
</organism>
<dbReference type="InterPro" id="IPR036691">
    <property type="entry name" value="Endo/exonu/phosph_ase_sf"/>
</dbReference>
<proteinExistence type="predicted"/>